<name>A0A6A6PV23_9PEZI</name>
<gene>
    <name evidence="1" type="ORF">BDY17DRAFT_324295</name>
</gene>
<dbReference type="RefSeq" id="XP_033590144.1">
    <property type="nucleotide sequence ID" value="XM_033737164.1"/>
</dbReference>
<evidence type="ECO:0008006" key="3">
    <source>
        <dbReference type="Google" id="ProtNLM"/>
    </source>
</evidence>
<dbReference type="EMBL" id="MU001635">
    <property type="protein sequence ID" value="KAF2483574.1"/>
    <property type="molecule type" value="Genomic_DNA"/>
</dbReference>
<dbReference type="Proteomes" id="UP000799767">
    <property type="component" value="Unassembled WGS sequence"/>
</dbReference>
<dbReference type="AlphaFoldDB" id="A0A6A6PV23"/>
<dbReference type="GeneID" id="54478166"/>
<dbReference type="OrthoDB" id="1022638at2759"/>
<reference evidence="1" key="1">
    <citation type="journal article" date="2020" name="Stud. Mycol.">
        <title>101 Dothideomycetes genomes: a test case for predicting lifestyles and emergence of pathogens.</title>
        <authorList>
            <person name="Haridas S."/>
            <person name="Albert R."/>
            <person name="Binder M."/>
            <person name="Bloem J."/>
            <person name="Labutti K."/>
            <person name="Salamov A."/>
            <person name="Andreopoulos B."/>
            <person name="Baker S."/>
            <person name="Barry K."/>
            <person name="Bills G."/>
            <person name="Bluhm B."/>
            <person name="Cannon C."/>
            <person name="Castanera R."/>
            <person name="Culley D."/>
            <person name="Daum C."/>
            <person name="Ezra D."/>
            <person name="Gonzalez J."/>
            <person name="Henrissat B."/>
            <person name="Kuo A."/>
            <person name="Liang C."/>
            <person name="Lipzen A."/>
            <person name="Lutzoni F."/>
            <person name="Magnuson J."/>
            <person name="Mondo S."/>
            <person name="Nolan M."/>
            <person name="Ohm R."/>
            <person name="Pangilinan J."/>
            <person name="Park H.-J."/>
            <person name="Ramirez L."/>
            <person name="Alfaro M."/>
            <person name="Sun H."/>
            <person name="Tritt A."/>
            <person name="Yoshinaga Y."/>
            <person name="Zwiers L.-H."/>
            <person name="Turgeon B."/>
            <person name="Goodwin S."/>
            <person name="Spatafora J."/>
            <person name="Crous P."/>
            <person name="Grigoriev I."/>
        </authorList>
    </citation>
    <scope>NUCLEOTIDE SEQUENCE</scope>
    <source>
        <strain evidence="1">CBS 113389</strain>
    </source>
</reference>
<keyword evidence="2" id="KW-1185">Reference proteome</keyword>
<proteinExistence type="predicted"/>
<evidence type="ECO:0000313" key="2">
    <source>
        <dbReference type="Proteomes" id="UP000799767"/>
    </source>
</evidence>
<protein>
    <recommendedName>
        <fullName evidence="3">BTB domain-containing protein</fullName>
    </recommendedName>
</protein>
<organism evidence="1 2">
    <name type="scientific">Neohortaea acidophila</name>
    <dbReference type="NCBI Taxonomy" id="245834"/>
    <lineage>
        <taxon>Eukaryota</taxon>
        <taxon>Fungi</taxon>
        <taxon>Dikarya</taxon>
        <taxon>Ascomycota</taxon>
        <taxon>Pezizomycotina</taxon>
        <taxon>Dothideomycetes</taxon>
        <taxon>Dothideomycetidae</taxon>
        <taxon>Mycosphaerellales</taxon>
        <taxon>Teratosphaeriaceae</taxon>
        <taxon>Neohortaea</taxon>
    </lineage>
</organism>
<accession>A0A6A6PV23</accession>
<sequence length="206" mass="23822">MAEPPAKRFKAADCNDIIIVSVGREQKKYYLYPCDAKKTSDLFRNADTTGPPLNIPRFDPETFDIYVEWMYDRNSALIAAKDSYEHLMELYKLGEYLEDSAFRNMVMDTTIEIGVKPTWAKGNIEFQHLFLIASGAMHRLWIRVCAVSTKPTDVWVAGKGTLDDFFFRYLIEEYATMGGDPTKFRLPTMEDRCDYHDHDADEPRCT</sequence>
<evidence type="ECO:0000313" key="1">
    <source>
        <dbReference type="EMBL" id="KAF2483574.1"/>
    </source>
</evidence>